<sequence length="126" mass="14277">MKLPASHDFFIGMDYLHLFGMGITGIKNPIEDFDTPTAPIPDVPPLIVSRDRPDIELTPEFIEYRRRFLLPIKSELDTNADIPRNSHCPIPEMKVYLTVPPGTVVYSRPRSFAQADQALVQETVVQ</sequence>
<dbReference type="AlphaFoldDB" id="A0A9P6MM50"/>
<gene>
    <name evidence="1" type="ORF">BGZ80_004549</name>
</gene>
<evidence type="ECO:0000313" key="1">
    <source>
        <dbReference type="EMBL" id="KAG0007541.1"/>
    </source>
</evidence>
<proteinExistence type="predicted"/>
<name>A0A9P6MM50_9FUNG</name>
<keyword evidence="2" id="KW-1185">Reference proteome</keyword>
<organism evidence="1 2">
    <name type="scientific">Entomortierella chlamydospora</name>
    <dbReference type="NCBI Taxonomy" id="101097"/>
    <lineage>
        <taxon>Eukaryota</taxon>
        <taxon>Fungi</taxon>
        <taxon>Fungi incertae sedis</taxon>
        <taxon>Mucoromycota</taxon>
        <taxon>Mortierellomycotina</taxon>
        <taxon>Mortierellomycetes</taxon>
        <taxon>Mortierellales</taxon>
        <taxon>Mortierellaceae</taxon>
        <taxon>Entomortierella</taxon>
    </lineage>
</organism>
<protein>
    <submittedName>
        <fullName evidence="1">Uncharacterized protein</fullName>
    </submittedName>
</protein>
<accession>A0A9P6MM50</accession>
<evidence type="ECO:0000313" key="2">
    <source>
        <dbReference type="Proteomes" id="UP000703661"/>
    </source>
</evidence>
<reference evidence="1" key="1">
    <citation type="journal article" date="2020" name="Fungal Divers.">
        <title>Resolving the Mortierellaceae phylogeny through synthesis of multi-gene phylogenetics and phylogenomics.</title>
        <authorList>
            <person name="Vandepol N."/>
            <person name="Liber J."/>
            <person name="Desiro A."/>
            <person name="Na H."/>
            <person name="Kennedy M."/>
            <person name="Barry K."/>
            <person name="Grigoriev I.V."/>
            <person name="Miller A.N."/>
            <person name="O'Donnell K."/>
            <person name="Stajich J.E."/>
            <person name="Bonito G."/>
        </authorList>
    </citation>
    <scope>NUCLEOTIDE SEQUENCE</scope>
    <source>
        <strain evidence="1">NRRL 2769</strain>
    </source>
</reference>
<dbReference type="OrthoDB" id="2424837at2759"/>
<dbReference type="EMBL" id="JAAAID010002306">
    <property type="protein sequence ID" value="KAG0007541.1"/>
    <property type="molecule type" value="Genomic_DNA"/>
</dbReference>
<dbReference type="Proteomes" id="UP000703661">
    <property type="component" value="Unassembled WGS sequence"/>
</dbReference>
<comment type="caution">
    <text evidence="1">The sequence shown here is derived from an EMBL/GenBank/DDBJ whole genome shotgun (WGS) entry which is preliminary data.</text>
</comment>